<sequence length="415" mass="45724">MLTKSISKTSVEMDSRLNRASVARKRAFSQSDSWGTQQLPKSRQPSLSMSNFSVPKLQAGNSAATEKDLGIIMDVLEKKDGSPSSEEWRQLARLAGNSDENVKEQAMDILYNFMVLGDKLTSGLAAVIITELAKGGDERAKLAASNFIALGNNIASIKQSESQSDFQGELQKERSLKVSQFMFSVLSEEAQASEAGVTFQNNYLDGSKTTHTANGIETDTNGVSKPSSSIKLEYVECASQGKTQFCGQHAIKNVLHFYFNEKSTDTSQKVANFQLTRGISDYVSELGEEQADMARKDMQERMCQIPGLCETPEQLPIPIISAGELQEVVDANNEFAAPSLGYKHLNDFMQGKREKIQFILNTNTSESNNGHYFAVACERDGAGKIKIQIADSNQPSEDTQARYKKMLMPLFKKLS</sequence>
<reference evidence="2 3" key="2">
    <citation type="journal article" date="2022" name="Mar. Drugs">
        <title>Bioassay-Guided Fractionation Leads to the Detection of Cholic Acid Generated by the Rare Thalassomonas sp.</title>
        <authorList>
            <person name="Pheiffer F."/>
            <person name="Schneider Y.K."/>
            <person name="Hansen E.H."/>
            <person name="Andersen J.H."/>
            <person name="Isaksson J."/>
            <person name="Busche T."/>
            <person name="R C."/>
            <person name="Kalinowski J."/>
            <person name="Zyl L.V."/>
            <person name="Trindade M."/>
        </authorList>
    </citation>
    <scope>NUCLEOTIDE SEQUENCE [LARGE SCALE GENOMIC DNA]</scope>
    <source>
        <strain evidence="2 3">XOM25</strain>
    </source>
</reference>
<evidence type="ECO:0000313" key="3">
    <source>
        <dbReference type="Proteomes" id="UP000032352"/>
    </source>
</evidence>
<dbReference type="EMBL" id="CP059734">
    <property type="protein sequence ID" value="WDE08656.1"/>
    <property type="molecule type" value="Genomic_DNA"/>
</dbReference>
<feature type="region of interest" description="Disordered" evidence="1">
    <location>
        <begin position="22"/>
        <end position="49"/>
    </location>
</feature>
<reference evidence="2 3" key="1">
    <citation type="journal article" date="2015" name="Genome Announc.">
        <title>Draft Genome Sequences of Marine Isolates of Thalassomonas viridans and Thalassomonas actiniarum.</title>
        <authorList>
            <person name="Olonade I."/>
            <person name="van Zyl L.J."/>
            <person name="Trindade M."/>
        </authorList>
    </citation>
    <scope>NUCLEOTIDE SEQUENCE [LARGE SCALE GENOMIC DNA]</scope>
    <source>
        <strain evidence="2 3">XOM25</strain>
    </source>
</reference>
<accession>A0AAF0CDB0</accession>
<organism evidence="2 3">
    <name type="scientific">Thalassomonas viridans</name>
    <dbReference type="NCBI Taxonomy" id="137584"/>
    <lineage>
        <taxon>Bacteria</taxon>
        <taxon>Pseudomonadati</taxon>
        <taxon>Pseudomonadota</taxon>
        <taxon>Gammaproteobacteria</taxon>
        <taxon>Alteromonadales</taxon>
        <taxon>Colwelliaceae</taxon>
        <taxon>Thalassomonas</taxon>
    </lineage>
</organism>
<dbReference type="AlphaFoldDB" id="A0AAF0CDB0"/>
<dbReference type="Proteomes" id="UP000032352">
    <property type="component" value="Chromosome pTvir"/>
</dbReference>
<proteinExistence type="predicted"/>
<protein>
    <submittedName>
        <fullName evidence="2">Uncharacterized protein</fullName>
    </submittedName>
</protein>
<feature type="compositionally biased region" description="Polar residues" evidence="1">
    <location>
        <begin position="28"/>
        <end position="49"/>
    </location>
</feature>
<dbReference type="RefSeq" id="WP_152647349.1">
    <property type="nucleotide sequence ID" value="NZ_CP059734.1"/>
</dbReference>
<evidence type="ECO:0000313" key="2">
    <source>
        <dbReference type="EMBL" id="WDE08656.1"/>
    </source>
</evidence>
<evidence type="ECO:0000256" key="1">
    <source>
        <dbReference type="SAM" id="MobiDB-lite"/>
    </source>
</evidence>
<keyword evidence="3" id="KW-1185">Reference proteome</keyword>
<dbReference type="KEGG" id="tvd:SG34_032585"/>
<name>A0AAF0CDB0_9GAMM</name>
<gene>
    <name evidence="2" type="ORF">SG34_032585</name>
</gene>